<name>D4E7A6_SEROD</name>
<dbReference type="EMBL" id="ADBY01000054">
    <property type="protein sequence ID" value="EFE94482.1"/>
    <property type="molecule type" value="Genomic_DNA"/>
</dbReference>
<dbReference type="AlphaFoldDB" id="D4E7A6"/>
<keyword evidence="1" id="KW-1133">Transmembrane helix</keyword>
<reference evidence="2 3" key="1">
    <citation type="submission" date="2010-01" db="EMBL/GenBank/DDBJ databases">
        <authorList>
            <person name="Muzny D."/>
            <person name="Qin X."/>
            <person name="Deng J."/>
            <person name="Jiang H."/>
            <person name="Liu Y."/>
            <person name="Qu J."/>
            <person name="Song X.-Z."/>
            <person name="Zhang L."/>
            <person name="Thornton R."/>
            <person name="Coyle M."/>
            <person name="Francisco L."/>
            <person name="Jackson L."/>
            <person name="Javaid M."/>
            <person name="Korchina V."/>
            <person name="Kovar C."/>
            <person name="Mata R."/>
            <person name="Mathew T."/>
            <person name="Ngo R."/>
            <person name="Nguyen L."/>
            <person name="Nguyen N."/>
            <person name="Okwuonu G."/>
            <person name="Ongeri F."/>
            <person name="Pham C."/>
            <person name="Simmons D."/>
            <person name="Wilczek-Boney K."/>
            <person name="Hale W."/>
            <person name="Jakkamsetti A."/>
            <person name="Pham P."/>
            <person name="Ruth R."/>
            <person name="San Lucas F."/>
            <person name="Warren J."/>
            <person name="Zhang J."/>
            <person name="Zhao Z."/>
            <person name="Zhou C."/>
            <person name="Zhu D."/>
            <person name="Lee S."/>
            <person name="Bess C."/>
            <person name="Blankenburg K."/>
            <person name="Forbes L."/>
            <person name="Fu Q."/>
            <person name="Gubbala S."/>
            <person name="Hirani K."/>
            <person name="Jayaseelan J.C."/>
            <person name="Lara F."/>
            <person name="Munidasa M."/>
            <person name="Palculict T."/>
            <person name="Patil S."/>
            <person name="Pu L.-L."/>
            <person name="Saada N."/>
            <person name="Tang L."/>
            <person name="Weissenberger G."/>
            <person name="Zhu Y."/>
            <person name="Hemphill L."/>
            <person name="Shang Y."/>
            <person name="Youmans B."/>
            <person name="Ayvaz T."/>
            <person name="Ross M."/>
            <person name="Santibanez J."/>
            <person name="Aqrawi P."/>
            <person name="Gross S."/>
            <person name="Joshi V."/>
            <person name="Fowler G."/>
            <person name="Nazareth L."/>
            <person name="Reid J."/>
            <person name="Worley K."/>
            <person name="Petrosino J."/>
            <person name="Highlander S."/>
            <person name="Gibbs R."/>
        </authorList>
    </citation>
    <scope>NUCLEOTIDE SEQUENCE [LARGE SCALE GENOMIC DNA]</scope>
    <source>
        <strain evidence="2 3">DSM 4582</strain>
    </source>
</reference>
<dbReference type="HOGENOM" id="CLU_2976762_0_0_6"/>
<accession>D4E7A6</accession>
<protein>
    <submittedName>
        <fullName evidence="2">Uncharacterized protein</fullName>
    </submittedName>
</protein>
<keyword evidence="1" id="KW-0472">Membrane</keyword>
<evidence type="ECO:0000256" key="1">
    <source>
        <dbReference type="SAM" id="Phobius"/>
    </source>
</evidence>
<gene>
    <name evidence="2" type="ORF">HMPREF0758_4056</name>
</gene>
<keyword evidence="3" id="KW-1185">Reference proteome</keyword>
<keyword evidence="1" id="KW-0812">Transmembrane</keyword>
<organism evidence="2 3">
    <name type="scientific">Serratia odorifera DSM 4582</name>
    <dbReference type="NCBI Taxonomy" id="667129"/>
    <lineage>
        <taxon>Bacteria</taxon>
        <taxon>Pseudomonadati</taxon>
        <taxon>Pseudomonadota</taxon>
        <taxon>Gammaproteobacteria</taxon>
        <taxon>Enterobacterales</taxon>
        <taxon>Yersiniaceae</taxon>
        <taxon>Serratia</taxon>
    </lineage>
</organism>
<evidence type="ECO:0000313" key="3">
    <source>
        <dbReference type="Proteomes" id="UP000005723"/>
    </source>
</evidence>
<comment type="caution">
    <text evidence="2">The sequence shown here is derived from an EMBL/GenBank/DDBJ whole genome shotgun (WGS) entry which is preliminary data.</text>
</comment>
<dbReference type="Proteomes" id="UP000005723">
    <property type="component" value="Unassembled WGS sequence"/>
</dbReference>
<proteinExistence type="predicted"/>
<feature type="transmembrane region" description="Helical" evidence="1">
    <location>
        <begin position="6"/>
        <end position="27"/>
    </location>
</feature>
<evidence type="ECO:0000313" key="2">
    <source>
        <dbReference type="EMBL" id="EFE94482.1"/>
    </source>
</evidence>
<dbReference type="STRING" id="667129.HMPREF0758_4056"/>
<sequence length="58" mass="6960">MKPILFTWNVTITECMPIKFIFILFPLCQSMKNAIRNTNKKLENLLFLMVSIRKTVYY</sequence>